<evidence type="ECO:0000313" key="2">
    <source>
        <dbReference type="EMBL" id="EKE41710.1"/>
    </source>
</evidence>
<keyword evidence="1" id="KW-0472">Membrane</keyword>
<evidence type="ECO:0008006" key="4">
    <source>
        <dbReference type="Google" id="ProtNLM"/>
    </source>
</evidence>
<dbReference type="EMBL" id="JH925869">
    <property type="protein sequence ID" value="EKE41710.1"/>
    <property type="molecule type" value="Genomic_DNA"/>
</dbReference>
<dbReference type="AlphaFoldDB" id="K2HZ62"/>
<feature type="transmembrane region" description="Helical" evidence="1">
    <location>
        <begin position="48"/>
        <end position="67"/>
    </location>
</feature>
<evidence type="ECO:0000313" key="3">
    <source>
        <dbReference type="Proteomes" id="UP000006769"/>
    </source>
</evidence>
<dbReference type="RefSeq" id="XP_008855957.1">
    <property type="nucleotide sequence ID" value="XM_008857735.1"/>
</dbReference>
<dbReference type="Proteomes" id="UP000006769">
    <property type="component" value="Unassembled WGS sequence"/>
</dbReference>
<name>K2HZ62_ENTNP</name>
<reference evidence="2 3" key="1">
    <citation type="submission" date="2011-11" db="EMBL/GenBank/DDBJ databases">
        <authorList>
            <person name="Hannick L."/>
            <person name="Karamycheva S."/>
            <person name="Lorenzi H."/>
            <person name="Caler E."/>
        </authorList>
    </citation>
    <scope>NUCLEOTIDE SEQUENCE [LARGE SCALE GENOMIC DNA]</scope>
    <source>
        <strain evidence="2 3">P19</strain>
    </source>
</reference>
<dbReference type="InterPro" id="IPR008930">
    <property type="entry name" value="Terpenoid_cyclase/PrenylTrfase"/>
</dbReference>
<feature type="transmembrane region" description="Helical" evidence="1">
    <location>
        <begin position="424"/>
        <end position="440"/>
    </location>
</feature>
<feature type="transmembrane region" description="Helical" evidence="1">
    <location>
        <begin position="477"/>
        <end position="502"/>
    </location>
</feature>
<dbReference type="VEuPathDB" id="AmoebaDB:ENU1_047040"/>
<feature type="transmembrane region" description="Helical" evidence="1">
    <location>
        <begin position="402"/>
        <end position="418"/>
    </location>
</feature>
<feature type="transmembrane region" description="Helical" evidence="1">
    <location>
        <begin position="556"/>
        <end position="578"/>
    </location>
</feature>
<feature type="transmembrane region" description="Helical" evidence="1">
    <location>
        <begin position="514"/>
        <end position="536"/>
    </location>
</feature>
<gene>
    <name evidence="2" type="ORF">ENU1_047040</name>
</gene>
<evidence type="ECO:0000256" key="1">
    <source>
        <dbReference type="SAM" id="Phobius"/>
    </source>
</evidence>
<feature type="transmembrane region" description="Helical" evidence="1">
    <location>
        <begin position="370"/>
        <end position="390"/>
    </location>
</feature>
<keyword evidence="1" id="KW-1133">Transmembrane helix</keyword>
<proteinExistence type="predicted"/>
<organism evidence="2 3">
    <name type="scientific">Entamoeba nuttalli (strain P19)</name>
    <name type="common">Amoeba</name>
    <dbReference type="NCBI Taxonomy" id="1076696"/>
    <lineage>
        <taxon>Eukaryota</taxon>
        <taxon>Amoebozoa</taxon>
        <taxon>Evosea</taxon>
        <taxon>Archamoebae</taxon>
        <taxon>Mastigamoebida</taxon>
        <taxon>Entamoebidae</taxon>
        <taxon>Entamoeba</taxon>
    </lineage>
</organism>
<dbReference type="OMA" id="KNTMRYI"/>
<sequence>MKDEELRISQLMPKVEGTDQKVQDVKPKRINKKGVQFSFVTPSTTHKMYSIIFVVLAAISIVLVPIISNTNNPVTNLSQYLSLFERNVEGLQEKYYVDSIKKNLHMETSESVKEEDYDADIVKNGIQNMYYLSQLGKNISKEDVMKLYDGYGFIEDLEKIIEELEPEVDEFGQDDSSNDEEKEIIEKQKPQSILATYYAHEILKANNEFEKYKQTEQYLNTIKFVLTMQNNETGIIFDSKERYSDMEILYFAASLLEDAKNVEQYKEAVNNAINKLKEFLNKLQLLDGTFDDSLRQVNSSCVGTEYAYLIMKKLDVPIQKSTMQYIMKCNSVYGPLYSLDSNYVSIESALLISEILKTLPHEVQIEKVEVVDYCIGAAIIFGGFAISSLFIDTFPSSYIQEYFVSVIIFIICGIISIAFMDLTLLPFLVFPIVIMGYTHYAKWIGPFIKDEYFSTISMVPALFGLTFYILIQKFSLSFFISMKFIPIMWIIYIIGSYFAVPLCNNFFSKQKHGINYYVAANGIGFSMMIVCMFVTVSLSKNRVYILNSINVSGYNFILFVAYPAIGYILSMIACGFSIPKVSLASLAKEKKKD</sequence>
<feature type="transmembrane region" description="Helical" evidence="1">
    <location>
        <begin position="452"/>
        <end position="471"/>
    </location>
</feature>
<dbReference type="OrthoDB" id="29051at2759"/>
<dbReference type="GeneID" id="20072133"/>
<keyword evidence="1" id="KW-0812">Transmembrane</keyword>
<protein>
    <recommendedName>
        <fullName evidence="4">Transmembrane protein</fullName>
    </recommendedName>
</protein>
<accession>K2HZ62</accession>
<dbReference type="SUPFAM" id="SSF48239">
    <property type="entry name" value="Terpenoid cyclases/Protein prenyltransferases"/>
    <property type="match status" value="1"/>
</dbReference>